<dbReference type="InterPro" id="IPR017941">
    <property type="entry name" value="Rieske_2Fe-2S"/>
</dbReference>
<comment type="similarity">
    <text evidence="3">Belongs to the Rieske iron-sulfur protein family.</text>
</comment>
<reference evidence="23 24" key="1">
    <citation type="submission" date="2019-05" db="EMBL/GenBank/DDBJ databases">
        <title>Kocuria coralli sp. nov., a novel actinobacterium isolated from coral reef seawater.</title>
        <authorList>
            <person name="Li J."/>
        </authorList>
    </citation>
    <scope>NUCLEOTIDE SEQUENCE [LARGE SCALE GENOMIC DNA]</scope>
    <source>
        <strain evidence="23 24">SCSIO 13007</strain>
    </source>
</reference>
<dbReference type="PANTHER" id="PTHR10134">
    <property type="entry name" value="CYTOCHROME B-C1 COMPLEX SUBUNIT RIESKE, MITOCHONDRIAL"/>
    <property type="match status" value="1"/>
</dbReference>
<evidence type="ECO:0000256" key="21">
    <source>
        <dbReference type="SAM" id="Phobius"/>
    </source>
</evidence>
<gene>
    <name evidence="23" type="ORF">FCK90_12790</name>
</gene>
<organism evidence="23 24">
    <name type="scientific">Kocuria coralli</name>
    <dbReference type="NCBI Taxonomy" id="1461025"/>
    <lineage>
        <taxon>Bacteria</taxon>
        <taxon>Bacillati</taxon>
        <taxon>Actinomycetota</taxon>
        <taxon>Actinomycetes</taxon>
        <taxon>Micrococcales</taxon>
        <taxon>Micrococcaceae</taxon>
        <taxon>Kocuria</taxon>
    </lineage>
</organism>
<dbReference type="OrthoDB" id="9802613at2"/>
<dbReference type="RefSeq" id="WP_158034688.1">
    <property type="nucleotide sequence ID" value="NZ_ML708625.1"/>
</dbReference>
<dbReference type="GO" id="GO:0046872">
    <property type="term" value="F:metal ion binding"/>
    <property type="evidence" value="ECO:0007669"/>
    <property type="project" value="UniProtKB-KW"/>
</dbReference>
<dbReference type="GO" id="GO:0005886">
    <property type="term" value="C:plasma membrane"/>
    <property type="evidence" value="ECO:0007669"/>
    <property type="project" value="UniProtKB-SubCell"/>
</dbReference>
<proteinExistence type="inferred from homology"/>
<evidence type="ECO:0000256" key="5">
    <source>
        <dbReference type="ARBA" id="ARBA00022448"/>
    </source>
</evidence>
<keyword evidence="10" id="KW-0479">Metal-binding</keyword>
<dbReference type="InterPro" id="IPR045603">
    <property type="entry name" value="QcrA_N"/>
</dbReference>
<evidence type="ECO:0000256" key="6">
    <source>
        <dbReference type="ARBA" id="ARBA00022475"/>
    </source>
</evidence>
<evidence type="ECO:0000256" key="16">
    <source>
        <dbReference type="ARBA" id="ARBA00023136"/>
    </source>
</evidence>
<evidence type="ECO:0000256" key="1">
    <source>
        <dbReference type="ARBA" id="ARBA00002494"/>
    </source>
</evidence>
<evidence type="ECO:0000256" key="2">
    <source>
        <dbReference type="ARBA" id="ARBA00004651"/>
    </source>
</evidence>
<protein>
    <recommendedName>
        <fullName evidence="4">Cytochrome bc1 complex Rieske iron-sulfur subunit</fullName>
    </recommendedName>
    <alternativeName>
        <fullName evidence="18">Cytochrome bc1 reductase complex subunit QcrA</fullName>
    </alternativeName>
    <alternativeName>
        <fullName evidence="19">Rieske iron-sulfur protein</fullName>
    </alternativeName>
</protein>
<keyword evidence="12 21" id="KW-1133">Transmembrane helix</keyword>
<dbReference type="Pfam" id="PF00355">
    <property type="entry name" value="Rieske"/>
    <property type="match status" value="1"/>
</dbReference>
<keyword evidence="16 21" id="KW-0472">Membrane</keyword>
<evidence type="ECO:0000256" key="12">
    <source>
        <dbReference type="ARBA" id="ARBA00022989"/>
    </source>
</evidence>
<keyword evidence="7" id="KW-0679">Respiratory chain</keyword>
<accession>A0A5J5KWT2</accession>
<dbReference type="EMBL" id="SZWF01000021">
    <property type="protein sequence ID" value="KAA9393375.1"/>
    <property type="molecule type" value="Genomic_DNA"/>
</dbReference>
<feature type="region of interest" description="Disordered" evidence="20">
    <location>
        <begin position="1"/>
        <end position="46"/>
    </location>
</feature>
<dbReference type="CDD" id="cd03467">
    <property type="entry name" value="Rieske"/>
    <property type="match status" value="1"/>
</dbReference>
<keyword evidence="17" id="KW-1015">Disulfide bond</keyword>
<dbReference type="InterPro" id="IPR014349">
    <property type="entry name" value="Rieske_Fe-S_prot"/>
</dbReference>
<dbReference type="Proteomes" id="UP000325957">
    <property type="component" value="Unassembled WGS sequence"/>
</dbReference>
<evidence type="ECO:0000313" key="23">
    <source>
        <dbReference type="EMBL" id="KAA9393375.1"/>
    </source>
</evidence>
<comment type="caution">
    <text evidence="23">The sequence shown here is derived from an EMBL/GenBank/DDBJ whole genome shotgun (WGS) entry which is preliminary data.</text>
</comment>
<keyword evidence="9" id="KW-0001">2Fe-2S</keyword>
<comment type="function">
    <text evidence="1">Iron-sulfur subunit of the cytochrome bc1 complex, an essential component of the respiratory electron transport chain required for ATP synthesis. The bc1 complex catalyzes the oxidation of menaquinol and the reduction of cytochrome c in the respiratory chain. The bc1 complex operates through a Q-cycle mechanism that couples electron transfer to generation of the proton gradient that drives ATP synthesis.</text>
</comment>
<dbReference type="AlphaFoldDB" id="A0A5J5KWT2"/>
<comment type="subcellular location">
    <subcellularLocation>
        <location evidence="2">Cell membrane</location>
        <topology evidence="2">Multi-pass membrane protein</topology>
    </subcellularLocation>
</comment>
<evidence type="ECO:0000313" key="24">
    <source>
        <dbReference type="Proteomes" id="UP000325957"/>
    </source>
</evidence>
<dbReference type="GO" id="GO:0004497">
    <property type="term" value="F:monooxygenase activity"/>
    <property type="evidence" value="ECO:0007669"/>
    <property type="project" value="UniProtKB-ARBA"/>
</dbReference>
<keyword evidence="6" id="KW-1003">Cell membrane</keyword>
<keyword evidence="5" id="KW-0813">Transport</keyword>
<evidence type="ECO:0000256" key="18">
    <source>
        <dbReference type="ARBA" id="ARBA00029586"/>
    </source>
</evidence>
<evidence type="ECO:0000256" key="11">
    <source>
        <dbReference type="ARBA" id="ARBA00022982"/>
    </source>
</evidence>
<dbReference type="Gene3D" id="2.102.10.10">
    <property type="entry name" value="Rieske [2Fe-2S] iron-sulphur domain"/>
    <property type="match status" value="1"/>
</dbReference>
<dbReference type="GO" id="GO:0051537">
    <property type="term" value="F:2 iron, 2 sulfur cluster binding"/>
    <property type="evidence" value="ECO:0007669"/>
    <property type="project" value="UniProtKB-KW"/>
</dbReference>
<dbReference type="SUPFAM" id="SSF50022">
    <property type="entry name" value="ISP domain"/>
    <property type="match status" value="1"/>
</dbReference>
<evidence type="ECO:0000256" key="20">
    <source>
        <dbReference type="SAM" id="MobiDB-lite"/>
    </source>
</evidence>
<keyword evidence="13" id="KW-0560">Oxidoreductase</keyword>
<evidence type="ECO:0000256" key="9">
    <source>
        <dbReference type="ARBA" id="ARBA00022714"/>
    </source>
</evidence>
<evidence type="ECO:0000256" key="8">
    <source>
        <dbReference type="ARBA" id="ARBA00022692"/>
    </source>
</evidence>
<keyword evidence="11" id="KW-0249">Electron transport</keyword>
<evidence type="ECO:0000256" key="4">
    <source>
        <dbReference type="ARBA" id="ARBA00015816"/>
    </source>
</evidence>
<evidence type="ECO:0000256" key="3">
    <source>
        <dbReference type="ARBA" id="ARBA00010651"/>
    </source>
</evidence>
<dbReference type="PROSITE" id="PS51296">
    <property type="entry name" value="RIESKE"/>
    <property type="match status" value="1"/>
</dbReference>
<evidence type="ECO:0000256" key="14">
    <source>
        <dbReference type="ARBA" id="ARBA00023004"/>
    </source>
</evidence>
<sequence>MADHRDGLPQGKTGNLLDRSAATPDTFQDPGLPPHRPRSTDVAPGPAKRAERQVALLFAVSIIGSILFFVGYFGVRVDGDIYAVTDNAPTAALRLQNLLLGGGIALGMLGIGVGVVHWARTLMPDHELVEERHDVVTEAQRADAEQIVDTILDESGIKRRPLIRNTLIGAAVIAPLPFVGLLRDLGPLNLTPLRHTLWEEGVRLVRDPSGTPIMASDVTLGSTFHVLPENLSGLSHDEGYLDEKAKAVVLLMRLDPDTVNVSPEREDWNVDGIFAYSKVCTHVGCPIALYEQHTHHLLCPCHQSTFDLADECRVIFGPASRPLPQLPISVDADGYLVARSDFHEPVGPSYSQRIIAVNEMAEENAN</sequence>
<evidence type="ECO:0000259" key="22">
    <source>
        <dbReference type="PROSITE" id="PS51296"/>
    </source>
</evidence>
<feature type="domain" description="Rieske" evidence="22">
    <location>
        <begin position="246"/>
        <end position="337"/>
    </location>
</feature>
<name>A0A5J5KWT2_9MICC</name>
<evidence type="ECO:0000256" key="10">
    <source>
        <dbReference type="ARBA" id="ARBA00022723"/>
    </source>
</evidence>
<feature type="transmembrane region" description="Helical" evidence="21">
    <location>
        <begin position="95"/>
        <end position="119"/>
    </location>
</feature>
<keyword evidence="8 21" id="KW-0812">Transmembrane</keyword>
<dbReference type="InterPro" id="IPR036922">
    <property type="entry name" value="Rieske_2Fe-2S_sf"/>
</dbReference>
<keyword evidence="24" id="KW-1185">Reference proteome</keyword>
<keyword evidence="14" id="KW-0408">Iron</keyword>
<evidence type="ECO:0000256" key="13">
    <source>
        <dbReference type="ARBA" id="ARBA00023002"/>
    </source>
</evidence>
<keyword evidence="15" id="KW-0411">Iron-sulfur</keyword>
<evidence type="ECO:0000256" key="15">
    <source>
        <dbReference type="ARBA" id="ARBA00023014"/>
    </source>
</evidence>
<dbReference type="GO" id="GO:0016705">
    <property type="term" value="F:oxidoreductase activity, acting on paired donors, with incorporation or reduction of molecular oxygen"/>
    <property type="evidence" value="ECO:0007669"/>
    <property type="project" value="UniProtKB-ARBA"/>
</dbReference>
<evidence type="ECO:0000256" key="7">
    <source>
        <dbReference type="ARBA" id="ARBA00022660"/>
    </source>
</evidence>
<evidence type="ECO:0000256" key="19">
    <source>
        <dbReference type="ARBA" id="ARBA00032409"/>
    </source>
</evidence>
<evidence type="ECO:0000256" key="17">
    <source>
        <dbReference type="ARBA" id="ARBA00023157"/>
    </source>
</evidence>
<dbReference type="Pfam" id="PF19297">
    <property type="entry name" value="QcrA_N"/>
    <property type="match status" value="1"/>
</dbReference>
<feature type="transmembrane region" description="Helical" evidence="21">
    <location>
        <begin position="54"/>
        <end position="75"/>
    </location>
</feature>